<gene>
    <name evidence="1" type="ORF">MHBO_002427</name>
</gene>
<dbReference type="EMBL" id="JBDODL010000866">
    <property type="protein sequence ID" value="MES1920792.1"/>
    <property type="molecule type" value="Genomic_DNA"/>
</dbReference>
<comment type="caution">
    <text evidence="1">The sequence shown here is derived from an EMBL/GenBank/DDBJ whole genome shotgun (WGS) entry which is preliminary data.</text>
</comment>
<proteinExistence type="predicted"/>
<protein>
    <submittedName>
        <fullName evidence="1">Uncharacterized protein</fullName>
    </submittedName>
</protein>
<organism evidence="1 2">
    <name type="scientific">Bonamia ostreae</name>
    <dbReference type="NCBI Taxonomy" id="126728"/>
    <lineage>
        <taxon>Eukaryota</taxon>
        <taxon>Sar</taxon>
        <taxon>Rhizaria</taxon>
        <taxon>Endomyxa</taxon>
        <taxon>Ascetosporea</taxon>
        <taxon>Haplosporida</taxon>
        <taxon>Bonamia</taxon>
    </lineage>
</organism>
<dbReference type="Proteomes" id="UP001439008">
    <property type="component" value="Unassembled WGS sequence"/>
</dbReference>
<accession>A0ABV2AM88</accession>
<evidence type="ECO:0000313" key="1">
    <source>
        <dbReference type="EMBL" id="MES1920792.1"/>
    </source>
</evidence>
<reference evidence="1 2" key="1">
    <citation type="journal article" date="2024" name="BMC Biol.">
        <title>Comparative genomics of Ascetosporea gives new insight into the evolutionary basis for animal parasitism in Rhizaria.</title>
        <authorList>
            <person name="Hiltunen Thoren M."/>
            <person name="Onut-Brannstrom I."/>
            <person name="Alfjorden A."/>
            <person name="Peckova H."/>
            <person name="Swords F."/>
            <person name="Hooper C."/>
            <person name="Holzer A.S."/>
            <person name="Bass D."/>
            <person name="Burki F."/>
        </authorList>
    </citation>
    <scope>NUCLEOTIDE SEQUENCE [LARGE SCALE GENOMIC DNA]</scope>
    <source>
        <strain evidence="1">20-A016</strain>
    </source>
</reference>
<keyword evidence="2" id="KW-1185">Reference proteome</keyword>
<name>A0ABV2AM88_9EUKA</name>
<sequence length="288" mass="33354">MSLSNEQVDQIHRKLDKLMDKTNDKTVVLSDLAKHLEKLEKTQKLGQLEIIQESVNSLRLHYDTSSKITQTTDTDLGKALKKLDQSPTQGPQSLYIEHALENIVNLLKVYATSMLPPESINVENCKDPKTLVMCKLKYLDLKKTRQDQMDTKDLIFKLVKSLESTQRKRKFYEYLGYYFLVDDGELEDLEISLNKICECCPIYIKEEIIQNIIDFGITGNSDQILDNVKSLTFQLTSMGYIMEDLTPLIPPLITEKPTDSEADQLKRKMIEYVRHVRKPVSYQSIMFY</sequence>
<evidence type="ECO:0000313" key="2">
    <source>
        <dbReference type="Proteomes" id="UP001439008"/>
    </source>
</evidence>